<reference evidence="5 6" key="1">
    <citation type="journal article" date="2013" name="PLoS Genet.">
        <title>Genomic mechanisms accounting for the adaptation to parasitism in nematode-trapping fungi.</title>
        <authorList>
            <person name="Meerupati T."/>
            <person name="Andersson K.M."/>
            <person name="Friman E."/>
            <person name="Kumar D."/>
            <person name="Tunlid A."/>
            <person name="Ahren D."/>
        </authorList>
    </citation>
    <scope>NUCLEOTIDE SEQUENCE [LARGE SCALE GENOMIC DNA]</scope>
    <source>
        <strain evidence="5 6">CBS 200.50</strain>
    </source>
</reference>
<feature type="chain" id="PRO_5004548231" description="Yeast cell wall synthesis Kre9/Knh1-like N-terminal domain-containing protein" evidence="3">
    <location>
        <begin position="28"/>
        <end position="289"/>
    </location>
</feature>
<dbReference type="HOGENOM" id="CLU_963185_0_0_1"/>
<dbReference type="InterPro" id="IPR018466">
    <property type="entry name" value="Kre9/Knh1-like_N"/>
</dbReference>
<feature type="signal peptide" evidence="3">
    <location>
        <begin position="1"/>
        <end position="27"/>
    </location>
</feature>
<evidence type="ECO:0000256" key="3">
    <source>
        <dbReference type="SAM" id="SignalP"/>
    </source>
</evidence>
<organism evidence="5 6">
    <name type="scientific">Dactylellina haptotyla (strain CBS 200.50)</name>
    <name type="common">Nematode-trapping fungus</name>
    <name type="synonym">Monacrosporium haptotylum</name>
    <dbReference type="NCBI Taxonomy" id="1284197"/>
    <lineage>
        <taxon>Eukaryota</taxon>
        <taxon>Fungi</taxon>
        <taxon>Dikarya</taxon>
        <taxon>Ascomycota</taxon>
        <taxon>Pezizomycotina</taxon>
        <taxon>Orbiliomycetes</taxon>
        <taxon>Orbiliales</taxon>
        <taxon>Orbiliaceae</taxon>
        <taxon>Dactylellina</taxon>
    </lineage>
</organism>
<dbReference type="EMBL" id="AQGS01001127">
    <property type="protein sequence ID" value="EPS35521.1"/>
    <property type="molecule type" value="Genomic_DNA"/>
</dbReference>
<dbReference type="Pfam" id="PF10342">
    <property type="entry name" value="Kre9_KNH"/>
    <property type="match status" value="1"/>
</dbReference>
<proteinExistence type="predicted"/>
<dbReference type="AlphaFoldDB" id="S8A2Y4"/>
<evidence type="ECO:0000256" key="2">
    <source>
        <dbReference type="SAM" id="MobiDB-lite"/>
    </source>
</evidence>
<reference evidence="6" key="2">
    <citation type="submission" date="2013-04" db="EMBL/GenBank/DDBJ databases">
        <title>Genomic mechanisms accounting for the adaptation to parasitism in nematode-trapping fungi.</title>
        <authorList>
            <person name="Ahren D.G."/>
        </authorList>
    </citation>
    <scope>NUCLEOTIDE SEQUENCE [LARGE SCALE GENOMIC DNA]</scope>
    <source>
        <strain evidence="6">CBS 200.50</strain>
    </source>
</reference>
<sequence>MRAIFANPHSFTYLFFSLSLFWAGSEAKGNLITSPKAGDVIKDGSTFDIKWNTQVGDSVQIYLISPPNPWWPADWKESQPDPISIAPPVPNKGHFQWKVDVSHKGLRPANGYQIRIQYDNNPENWSVSGNFTLDIPNDIGSPVSLPLPTATSTDTDPGAAAIIPVFLSLILSAFLQGPSPSVYVAPQTGTMIILGDPPTIIAPGTTFLLTPTSTSTQVQSTSASQSIPRSSSGMITSTATSTGASRSDMTEIPKSTAVPVNNLGSISKPCGYLLYGSVVTLAVLGVVGV</sequence>
<name>S8A2Y4_DACHA</name>
<feature type="region of interest" description="Disordered" evidence="2">
    <location>
        <begin position="218"/>
        <end position="248"/>
    </location>
</feature>
<evidence type="ECO:0000256" key="1">
    <source>
        <dbReference type="ARBA" id="ARBA00022729"/>
    </source>
</evidence>
<accession>S8A2Y4</accession>
<protein>
    <recommendedName>
        <fullName evidence="4">Yeast cell wall synthesis Kre9/Knh1-like N-terminal domain-containing protein</fullName>
    </recommendedName>
</protein>
<comment type="caution">
    <text evidence="5">The sequence shown here is derived from an EMBL/GenBank/DDBJ whole genome shotgun (WGS) entry which is preliminary data.</text>
</comment>
<keyword evidence="1 3" id="KW-0732">Signal</keyword>
<dbReference type="Proteomes" id="UP000015100">
    <property type="component" value="Unassembled WGS sequence"/>
</dbReference>
<evidence type="ECO:0000313" key="5">
    <source>
        <dbReference type="EMBL" id="EPS35521.1"/>
    </source>
</evidence>
<feature type="compositionally biased region" description="Low complexity" evidence="2">
    <location>
        <begin position="218"/>
        <end position="247"/>
    </location>
</feature>
<keyword evidence="6" id="KW-1185">Reference proteome</keyword>
<feature type="domain" description="Yeast cell wall synthesis Kre9/Knh1-like N-terminal" evidence="4">
    <location>
        <begin position="34"/>
        <end position="133"/>
    </location>
</feature>
<evidence type="ECO:0000259" key="4">
    <source>
        <dbReference type="Pfam" id="PF10342"/>
    </source>
</evidence>
<gene>
    <name evidence="5" type="ORF">H072_11059</name>
</gene>
<evidence type="ECO:0000313" key="6">
    <source>
        <dbReference type="Proteomes" id="UP000015100"/>
    </source>
</evidence>